<evidence type="ECO:0000313" key="1">
    <source>
        <dbReference type="EMBL" id="KIJ37257.1"/>
    </source>
</evidence>
<dbReference type="AlphaFoldDB" id="A0A0C9V6R5"/>
<organism evidence="1 2">
    <name type="scientific">Sphaerobolus stellatus (strain SS14)</name>
    <dbReference type="NCBI Taxonomy" id="990650"/>
    <lineage>
        <taxon>Eukaryota</taxon>
        <taxon>Fungi</taxon>
        <taxon>Dikarya</taxon>
        <taxon>Basidiomycota</taxon>
        <taxon>Agaricomycotina</taxon>
        <taxon>Agaricomycetes</taxon>
        <taxon>Phallomycetidae</taxon>
        <taxon>Geastrales</taxon>
        <taxon>Sphaerobolaceae</taxon>
        <taxon>Sphaerobolus</taxon>
    </lineage>
</organism>
<dbReference type="SUPFAM" id="SSF52047">
    <property type="entry name" value="RNI-like"/>
    <property type="match status" value="1"/>
</dbReference>
<dbReference type="EMBL" id="KN837170">
    <property type="protein sequence ID" value="KIJ37257.1"/>
    <property type="molecule type" value="Genomic_DNA"/>
</dbReference>
<accession>A0A0C9V6R5</accession>
<dbReference type="Proteomes" id="UP000054279">
    <property type="component" value="Unassembled WGS sequence"/>
</dbReference>
<gene>
    <name evidence="1" type="ORF">M422DRAFT_260197</name>
</gene>
<dbReference type="HOGENOM" id="CLU_540977_0_0_1"/>
<evidence type="ECO:0000313" key="2">
    <source>
        <dbReference type="Proteomes" id="UP000054279"/>
    </source>
</evidence>
<proteinExistence type="predicted"/>
<dbReference type="Gene3D" id="3.80.10.10">
    <property type="entry name" value="Ribonuclease Inhibitor"/>
    <property type="match status" value="1"/>
</dbReference>
<evidence type="ECO:0008006" key="3">
    <source>
        <dbReference type="Google" id="ProtNLM"/>
    </source>
</evidence>
<reference evidence="1 2" key="1">
    <citation type="submission" date="2014-06" db="EMBL/GenBank/DDBJ databases">
        <title>Evolutionary Origins and Diversification of the Mycorrhizal Mutualists.</title>
        <authorList>
            <consortium name="DOE Joint Genome Institute"/>
            <consortium name="Mycorrhizal Genomics Consortium"/>
            <person name="Kohler A."/>
            <person name="Kuo A."/>
            <person name="Nagy L.G."/>
            <person name="Floudas D."/>
            <person name="Copeland A."/>
            <person name="Barry K.W."/>
            <person name="Cichocki N."/>
            <person name="Veneault-Fourrey C."/>
            <person name="LaButti K."/>
            <person name="Lindquist E.A."/>
            <person name="Lipzen A."/>
            <person name="Lundell T."/>
            <person name="Morin E."/>
            <person name="Murat C."/>
            <person name="Riley R."/>
            <person name="Ohm R."/>
            <person name="Sun H."/>
            <person name="Tunlid A."/>
            <person name="Henrissat B."/>
            <person name="Grigoriev I.V."/>
            <person name="Hibbett D.S."/>
            <person name="Martin F."/>
        </authorList>
    </citation>
    <scope>NUCLEOTIDE SEQUENCE [LARGE SCALE GENOMIC DNA]</scope>
    <source>
        <strain evidence="1 2">SS14</strain>
    </source>
</reference>
<sequence length="498" mass="56522">MSTSGFFSNLPAELLEPILNDIANVNDLLSLALTSRAFCKLVIPWHIEYRWICCPWERTDIWIPLSTKPYLAARIQHLDIWHSSELVVFPRSLATFPEYKEVAPSLPKGERGKIFMPALIKLIENCSNLTHFRCDLPRGELGSYTDFVVNLFEHSPWLQELQIYGDINCDDTSDFLHINSLNKYKPTLCLRAVYFSFFLQNESNTPSKVIDLLIHSCPSLVDIGLTFITKSDVPIPQFLLQGSWSKLTRLTLHGDADVFYSKGLPDSAKAQIMRNFFSRHLTIECLSFAGNGLIFAGCIEEGSLPNMQSLYMCVDIPAAAILPTSVTMAGNIKHLSLANVTSDCLDIIGQMTSLQSCVIITTDEDHALTTLLDAFPVSVERINIVYWGSQGYNAQTWLDTIDTWEPSFRRLKNVTHIANVFSSVNFSTAVSVELMRKLCEIMPRLSYVVVEYIRWIMMKGIREQSGEYDLREGTRIDDHWVNTFDGIHLIGDKRITWL</sequence>
<dbReference type="InterPro" id="IPR032675">
    <property type="entry name" value="LRR_dom_sf"/>
</dbReference>
<name>A0A0C9V6R5_SPHS4</name>
<keyword evidence="2" id="KW-1185">Reference proteome</keyword>
<protein>
    <recommendedName>
        <fullName evidence="3">F-box domain-containing protein</fullName>
    </recommendedName>
</protein>